<keyword evidence="2" id="KW-1185">Reference proteome</keyword>
<evidence type="ECO:0000313" key="1">
    <source>
        <dbReference type="Ensembl" id="ENSLLTP00000002698.1"/>
    </source>
</evidence>
<name>A0A8C5WP52_LATLA</name>
<reference evidence="1" key="1">
    <citation type="submission" date="2025-08" db="UniProtKB">
        <authorList>
            <consortium name="Ensembl"/>
        </authorList>
    </citation>
    <scope>IDENTIFICATION</scope>
</reference>
<proteinExistence type="predicted"/>
<dbReference type="AlphaFoldDB" id="A0A8C5WP52"/>
<organism evidence="1 2">
    <name type="scientific">Laticauda laticaudata</name>
    <name type="common">Blue-ringed sea krait</name>
    <name type="synonym">Blue-lipped sea krait</name>
    <dbReference type="NCBI Taxonomy" id="8630"/>
    <lineage>
        <taxon>Eukaryota</taxon>
        <taxon>Metazoa</taxon>
        <taxon>Chordata</taxon>
        <taxon>Craniata</taxon>
        <taxon>Vertebrata</taxon>
        <taxon>Euteleostomi</taxon>
        <taxon>Lepidosauria</taxon>
        <taxon>Squamata</taxon>
        <taxon>Bifurcata</taxon>
        <taxon>Unidentata</taxon>
        <taxon>Episquamata</taxon>
        <taxon>Toxicofera</taxon>
        <taxon>Serpentes</taxon>
        <taxon>Colubroidea</taxon>
        <taxon>Elapidae</taxon>
        <taxon>Laticaudinae</taxon>
        <taxon>Laticauda</taxon>
    </lineage>
</organism>
<evidence type="ECO:0000313" key="2">
    <source>
        <dbReference type="Proteomes" id="UP000694406"/>
    </source>
</evidence>
<dbReference type="Proteomes" id="UP000694406">
    <property type="component" value="Unplaced"/>
</dbReference>
<reference evidence="1" key="2">
    <citation type="submission" date="2025-09" db="UniProtKB">
        <authorList>
            <consortium name="Ensembl"/>
        </authorList>
    </citation>
    <scope>IDENTIFICATION</scope>
</reference>
<dbReference type="InterPro" id="IPR023626">
    <property type="entry name" value="Ribosomal_eL39_dom_sf"/>
</dbReference>
<sequence>MISSHKMLKIKWFLTTKQNQNHPILEWIPMKLALHSSKTNDYIHNLVLKTSLAGPVKCLALPFASYTYINSHIR</sequence>
<protein>
    <submittedName>
        <fullName evidence="1">Uncharacterized protein</fullName>
    </submittedName>
</protein>
<dbReference type="Ensembl" id="ENSLLTT00000002808.1">
    <property type="protein sequence ID" value="ENSLLTP00000002698.1"/>
    <property type="gene ID" value="ENSLLTG00000002071.1"/>
</dbReference>
<dbReference type="GeneTree" id="ENSGT00990000213550"/>
<dbReference type="Gene3D" id="1.10.1620.10">
    <property type="entry name" value="Ribosomal protein L39e"/>
    <property type="match status" value="1"/>
</dbReference>
<accession>A0A8C5WP52</accession>